<organism evidence="1 2">
    <name type="scientific">Candidatus Collierbacteria bacterium GW2011_GWA1_44_12</name>
    <dbReference type="NCBI Taxonomy" id="1618376"/>
    <lineage>
        <taxon>Bacteria</taxon>
        <taxon>Candidatus Collieribacteriota</taxon>
    </lineage>
</organism>
<comment type="caution">
    <text evidence="1">The sequence shown here is derived from an EMBL/GenBank/DDBJ whole genome shotgun (WGS) entry which is preliminary data.</text>
</comment>
<protein>
    <submittedName>
        <fullName evidence="1">Uncharacterized protein</fullName>
    </submittedName>
</protein>
<gene>
    <name evidence="1" type="ORF">UW23_C0029G0015</name>
</gene>
<evidence type="ECO:0000313" key="2">
    <source>
        <dbReference type="Proteomes" id="UP000034069"/>
    </source>
</evidence>
<reference evidence="1 2" key="1">
    <citation type="journal article" date="2015" name="Nature">
        <title>rRNA introns, odd ribosomes, and small enigmatic genomes across a large radiation of phyla.</title>
        <authorList>
            <person name="Brown C.T."/>
            <person name="Hug L.A."/>
            <person name="Thomas B.C."/>
            <person name="Sharon I."/>
            <person name="Castelle C.J."/>
            <person name="Singh A."/>
            <person name="Wilkins M.J."/>
            <person name="Williams K.H."/>
            <person name="Banfield J.F."/>
        </authorList>
    </citation>
    <scope>NUCLEOTIDE SEQUENCE [LARGE SCALE GENOMIC DNA]</scope>
</reference>
<dbReference type="Proteomes" id="UP000034069">
    <property type="component" value="Unassembled WGS sequence"/>
</dbReference>
<evidence type="ECO:0000313" key="1">
    <source>
        <dbReference type="EMBL" id="KKT34772.1"/>
    </source>
</evidence>
<dbReference type="AlphaFoldDB" id="A0A0G1ISG9"/>
<accession>A0A0G1ISG9</accession>
<sequence>MFWDPLKVLSTVPLVPCNSGLSGLVSVGLYDLDILPPKGMPEYPCMAARSFIPTPVLSASPIAVPYLNGGTLRASRTISTYLLAIRRRAIPKRASMASGALPIKSATAERGGLTKGTYIRNPPGLRLLTPKNHSRKLVPKAIGPS</sequence>
<proteinExistence type="predicted"/>
<name>A0A0G1ISG9_9BACT</name>
<dbReference type="EMBL" id="LCHN01000029">
    <property type="protein sequence ID" value="KKT34772.1"/>
    <property type="molecule type" value="Genomic_DNA"/>
</dbReference>